<comment type="pathway">
    <text evidence="4">Cofactor biosynthesis; (R)-pantothenate biosynthesis; (R)-pantoate from 3-methyl-2-oxobutanoate: step 2/2.</text>
</comment>
<dbReference type="RefSeq" id="WP_150923969.1">
    <property type="nucleotide sequence ID" value="NZ_CP044232.1"/>
</dbReference>
<dbReference type="UniPathway" id="UPA00028">
    <property type="reaction ID" value="UER00004"/>
</dbReference>
<dbReference type="GO" id="GO:0005737">
    <property type="term" value="C:cytoplasm"/>
    <property type="evidence" value="ECO:0007669"/>
    <property type="project" value="TreeGrafter"/>
</dbReference>
<keyword evidence="2 4" id="KW-0521">NADP</keyword>
<dbReference type="SUPFAM" id="SSF51735">
    <property type="entry name" value="NAD(P)-binding Rossmann-fold domains"/>
    <property type="match status" value="1"/>
</dbReference>
<dbReference type="InterPro" id="IPR003710">
    <property type="entry name" value="ApbA"/>
</dbReference>
<comment type="catalytic activity">
    <reaction evidence="4">
        <text>(R)-pantoate + NADP(+) = 2-dehydropantoate + NADPH + H(+)</text>
        <dbReference type="Rhea" id="RHEA:16233"/>
        <dbReference type="ChEBI" id="CHEBI:11561"/>
        <dbReference type="ChEBI" id="CHEBI:15378"/>
        <dbReference type="ChEBI" id="CHEBI:15980"/>
        <dbReference type="ChEBI" id="CHEBI:57783"/>
        <dbReference type="ChEBI" id="CHEBI:58349"/>
        <dbReference type="EC" id="1.1.1.169"/>
    </reaction>
</comment>
<feature type="domain" description="Ketopantoate reductase N-terminal" evidence="5">
    <location>
        <begin position="23"/>
        <end position="170"/>
    </location>
</feature>
<sequence>MSRSDPGAAAPGAEVDAGSVASVVVVGAGAMGRLFAARLSEVGTRVTLVDVDADLLRALSERGVRLEDDAGVREVPVPACRADDLTGAADLYIVFTKGMHTRAAVAAIARFAGTGARVLTLQNGLGNPELLAEVFPADRIVAGVAALPADAWGATGVRSRGRGHLELGAFVPAGAAAVGPVAAVLASAGFDARVSPDIATAVWEKVAFNTALNVLAALTGAANAAMDTPPGRRVIARVLEEVVAVAHALGVAVDADRIRAATEHALTAHGEHRASMLQDVTAGRPAEIESIPGAVIERARAAGVPVPALEALTDALRVAVTVRR</sequence>
<evidence type="ECO:0000259" key="5">
    <source>
        <dbReference type="Pfam" id="PF02558"/>
    </source>
</evidence>
<dbReference type="InterPro" id="IPR008927">
    <property type="entry name" value="6-PGluconate_DH-like_C_sf"/>
</dbReference>
<dbReference type="KEGG" id="mlz:F6J85_04240"/>
<evidence type="ECO:0000313" key="7">
    <source>
        <dbReference type="EMBL" id="QEW02385.1"/>
    </source>
</evidence>
<evidence type="ECO:0000256" key="4">
    <source>
        <dbReference type="RuleBase" id="RU362068"/>
    </source>
</evidence>
<dbReference type="Pfam" id="PF02558">
    <property type="entry name" value="ApbA"/>
    <property type="match status" value="1"/>
</dbReference>
<evidence type="ECO:0000313" key="8">
    <source>
        <dbReference type="Proteomes" id="UP000325516"/>
    </source>
</evidence>
<comment type="similarity">
    <text evidence="1 4">Belongs to the ketopantoate reductase family.</text>
</comment>
<dbReference type="InterPro" id="IPR013752">
    <property type="entry name" value="KPA_reductase"/>
</dbReference>
<proteinExistence type="inferred from homology"/>
<dbReference type="EC" id="1.1.1.169" evidence="4"/>
<dbReference type="SUPFAM" id="SSF48179">
    <property type="entry name" value="6-phosphogluconate dehydrogenase C-terminal domain-like"/>
    <property type="match status" value="1"/>
</dbReference>
<dbReference type="NCBIfam" id="TIGR00745">
    <property type="entry name" value="apbA_panE"/>
    <property type="match status" value="1"/>
</dbReference>
<keyword evidence="8" id="KW-1185">Reference proteome</keyword>
<dbReference type="FunFam" id="1.10.1040.10:FF:000017">
    <property type="entry name" value="2-dehydropantoate 2-reductase"/>
    <property type="match status" value="1"/>
</dbReference>
<dbReference type="PANTHER" id="PTHR21708">
    <property type="entry name" value="PROBABLE 2-DEHYDROPANTOATE 2-REDUCTASE"/>
    <property type="match status" value="1"/>
</dbReference>
<dbReference type="InterPro" id="IPR013332">
    <property type="entry name" value="KPR_N"/>
</dbReference>
<protein>
    <recommendedName>
        <fullName evidence="4">2-dehydropantoate 2-reductase</fullName>
        <ecNumber evidence="4">1.1.1.169</ecNumber>
    </recommendedName>
    <alternativeName>
        <fullName evidence="4">Ketopantoate reductase</fullName>
    </alternativeName>
</protein>
<evidence type="ECO:0000256" key="1">
    <source>
        <dbReference type="ARBA" id="ARBA00007870"/>
    </source>
</evidence>
<feature type="domain" description="Ketopantoate reductase C-terminal" evidence="6">
    <location>
        <begin position="197"/>
        <end position="317"/>
    </location>
</feature>
<organism evidence="7 8">
    <name type="scientific">Microbacterium lushaniae</name>
    <dbReference type="NCBI Taxonomy" id="2614639"/>
    <lineage>
        <taxon>Bacteria</taxon>
        <taxon>Bacillati</taxon>
        <taxon>Actinomycetota</taxon>
        <taxon>Actinomycetes</taxon>
        <taxon>Micrococcales</taxon>
        <taxon>Microbacteriaceae</taxon>
        <taxon>Microbacterium</taxon>
    </lineage>
</organism>
<gene>
    <name evidence="7" type="ORF">F6J85_04240</name>
</gene>
<dbReference type="Gene3D" id="3.40.50.720">
    <property type="entry name" value="NAD(P)-binding Rossmann-like Domain"/>
    <property type="match status" value="1"/>
</dbReference>
<accession>A0A5J6L1L1</accession>
<evidence type="ECO:0000256" key="2">
    <source>
        <dbReference type="ARBA" id="ARBA00022857"/>
    </source>
</evidence>
<evidence type="ECO:0000256" key="3">
    <source>
        <dbReference type="ARBA" id="ARBA00023002"/>
    </source>
</evidence>
<dbReference type="GO" id="GO:0008677">
    <property type="term" value="F:2-dehydropantoate 2-reductase activity"/>
    <property type="evidence" value="ECO:0007669"/>
    <property type="project" value="UniProtKB-EC"/>
</dbReference>
<dbReference type="InterPro" id="IPR013328">
    <property type="entry name" value="6PGD_dom2"/>
</dbReference>
<reference evidence="8" key="1">
    <citation type="submission" date="2019-09" db="EMBL/GenBank/DDBJ databases">
        <title>Mumia zhuanghuii sp. nov. isolated from the intestinal contents of plateau pika (Ochotona curzoniae) in the Qinghai-Tibet plateau of China.</title>
        <authorList>
            <person name="Tian Z."/>
        </authorList>
    </citation>
    <scope>NUCLEOTIDE SEQUENCE [LARGE SCALE GENOMIC DNA]</scope>
    <source>
        <strain evidence="8">L-031</strain>
    </source>
</reference>
<dbReference type="InterPro" id="IPR051402">
    <property type="entry name" value="KPR-Related"/>
</dbReference>
<dbReference type="GO" id="GO:0015940">
    <property type="term" value="P:pantothenate biosynthetic process"/>
    <property type="evidence" value="ECO:0007669"/>
    <property type="project" value="UniProtKB-UniPathway"/>
</dbReference>
<dbReference type="Proteomes" id="UP000325516">
    <property type="component" value="Chromosome"/>
</dbReference>
<comment type="function">
    <text evidence="4">Catalyzes the NADPH-dependent reduction of ketopantoate into pantoic acid.</text>
</comment>
<dbReference type="EMBL" id="CP044232">
    <property type="protein sequence ID" value="QEW02385.1"/>
    <property type="molecule type" value="Genomic_DNA"/>
</dbReference>
<name>A0A5J6L1L1_9MICO</name>
<evidence type="ECO:0000259" key="6">
    <source>
        <dbReference type="Pfam" id="PF08546"/>
    </source>
</evidence>
<keyword evidence="3 4" id="KW-0560">Oxidoreductase</keyword>
<keyword evidence="4" id="KW-0566">Pantothenate biosynthesis</keyword>
<dbReference type="PANTHER" id="PTHR21708:SF26">
    <property type="entry name" value="2-DEHYDROPANTOATE 2-REDUCTASE"/>
    <property type="match status" value="1"/>
</dbReference>
<dbReference type="Gene3D" id="1.10.1040.10">
    <property type="entry name" value="N-(1-d-carboxylethyl)-l-norvaline Dehydrogenase, domain 2"/>
    <property type="match status" value="1"/>
</dbReference>
<dbReference type="AlphaFoldDB" id="A0A5J6L1L1"/>
<dbReference type="Pfam" id="PF08546">
    <property type="entry name" value="ApbA_C"/>
    <property type="match status" value="1"/>
</dbReference>
<dbReference type="InterPro" id="IPR036291">
    <property type="entry name" value="NAD(P)-bd_dom_sf"/>
</dbReference>